<protein>
    <submittedName>
        <fullName evidence="1">Tetratricopeptide repeat protein</fullName>
    </submittedName>
</protein>
<organism evidence="1">
    <name type="scientific">Leptospirillum ferriphilum</name>
    <dbReference type="NCBI Taxonomy" id="178606"/>
    <lineage>
        <taxon>Bacteria</taxon>
        <taxon>Pseudomonadati</taxon>
        <taxon>Nitrospirota</taxon>
        <taxon>Nitrospiria</taxon>
        <taxon>Nitrospirales</taxon>
        <taxon>Nitrospiraceae</taxon>
        <taxon>Leptospirillum</taxon>
    </lineage>
</organism>
<sequence length="488" mass="52486">MIPAFRSAGMFPALFFSTFLCPILWLSSCLPAAVAGESSVSPGEDDDWKTIRSTVDQHRYALAEKQIGQYVQTHPGRKDAYLLGGRVARKIHDPDAGLTILDRGLKRFPKDPVLLRLQAELFLEKGDMIRSKTILAGLSREKDLTTSERAKVREDLKALNELAMSMPPLVTFDQNINFEESVPPPFQSPQTYILENSSTHLRVTNIDIAYAGGSSIGTGVAVESPLYKDTVHFQAGDNLYAGTASGQSAAVESYLYAGADGQGPDGIRFLVDGGDVFAGGQINAGFYGHVDIPAGPLRIDAQGWYQLPWSGYGQAIIAGGLQTGGLLTATWSLTPKLSLSGEYEYTDDTLQGNRTPFGANHNSMVTLDWGFLRSPDLHLVAGYDTQTFTPFVPNPTAQVPVLLSSNFGFAGLSTLDQIGRYVVLNGQIGGVVGTFDTPGPLAGFQGDGGMSVQITPRIEFTANLSYESLAEAYIGSVTTLMFGINLSF</sequence>
<dbReference type="SUPFAM" id="SSF48452">
    <property type="entry name" value="TPR-like"/>
    <property type="match status" value="1"/>
</dbReference>
<dbReference type="InterPro" id="IPR011990">
    <property type="entry name" value="TPR-like_helical_dom_sf"/>
</dbReference>
<gene>
    <name evidence="1" type="ORF">ENX03_08090</name>
</gene>
<proteinExistence type="predicted"/>
<dbReference type="Gene3D" id="1.25.40.10">
    <property type="entry name" value="Tetratricopeptide repeat domain"/>
    <property type="match status" value="1"/>
</dbReference>
<evidence type="ECO:0000313" key="1">
    <source>
        <dbReference type="EMBL" id="HFT93876.1"/>
    </source>
</evidence>
<dbReference type="AlphaFoldDB" id="A0A7C3QWR9"/>
<accession>A0A7C3QWR9</accession>
<reference evidence="1" key="1">
    <citation type="journal article" date="2020" name="mSystems">
        <title>Genome- and Community-Level Interaction Insights into Carbon Utilization and Element Cycling Functions of Hydrothermarchaeota in Hydrothermal Sediment.</title>
        <authorList>
            <person name="Zhou Z."/>
            <person name="Liu Y."/>
            <person name="Xu W."/>
            <person name="Pan J."/>
            <person name="Luo Z.H."/>
            <person name="Li M."/>
        </authorList>
    </citation>
    <scope>NUCLEOTIDE SEQUENCE [LARGE SCALE GENOMIC DNA]</scope>
    <source>
        <strain evidence="1">SpSt-902</strain>
    </source>
</reference>
<name>A0A7C3QWR9_9BACT</name>
<dbReference type="PROSITE" id="PS51257">
    <property type="entry name" value="PROKAR_LIPOPROTEIN"/>
    <property type="match status" value="1"/>
</dbReference>
<dbReference type="EMBL" id="DTMM01000168">
    <property type="protein sequence ID" value="HFT93876.1"/>
    <property type="molecule type" value="Genomic_DNA"/>
</dbReference>
<comment type="caution">
    <text evidence="1">The sequence shown here is derived from an EMBL/GenBank/DDBJ whole genome shotgun (WGS) entry which is preliminary data.</text>
</comment>